<proteinExistence type="predicted"/>
<evidence type="ECO:0000256" key="5">
    <source>
        <dbReference type="ARBA" id="ARBA00022989"/>
    </source>
</evidence>
<dbReference type="Proteomes" id="UP000029223">
    <property type="component" value="Unassembled WGS sequence"/>
</dbReference>
<keyword evidence="11" id="KW-1185">Reference proteome</keyword>
<evidence type="ECO:0000259" key="9">
    <source>
        <dbReference type="Pfam" id="PF06808"/>
    </source>
</evidence>
<evidence type="ECO:0000256" key="2">
    <source>
        <dbReference type="ARBA" id="ARBA00022475"/>
    </source>
</evidence>
<feature type="transmembrane region" description="Helical" evidence="8">
    <location>
        <begin position="93"/>
        <end position="122"/>
    </location>
</feature>
<dbReference type="PANTHER" id="PTHR33362">
    <property type="entry name" value="SIALIC ACID TRAP TRANSPORTER PERMEASE PROTEIN SIAT-RELATED"/>
    <property type="match status" value="1"/>
</dbReference>
<keyword evidence="7" id="KW-0813">Transport</keyword>
<keyword evidence="6 8" id="KW-0472">Membrane</keyword>
<comment type="caution">
    <text evidence="10">The sequence shown here is derived from an EMBL/GenBank/DDBJ whole genome shotgun (WGS) entry which is preliminary data.</text>
</comment>
<keyword evidence="2" id="KW-1003">Cell membrane</keyword>
<feature type="transmembrane region" description="Helical" evidence="8">
    <location>
        <begin position="12"/>
        <end position="35"/>
    </location>
</feature>
<evidence type="ECO:0000256" key="1">
    <source>
        <dbReference type="ARBA" id="ARBA00004429"/>
    </source>
</evidence>
<keyword evidence="4 8" id="KW-0812">Transmembrane</keyword>
<keyword evidence="5 8" id="KW-1133">Transmembrane helix</keyword>
<dbReference type="EMBL" id="BBMS01000034">
    <property type="protein sequence ID" value="GAL27825.1"/>
    <property type="molecule type" value="Genomic_DNA"/>
</dbReference>
<feature type="transmembrane region" description="Helical" evidence="8">
    <location>
        <begin position="134"/>
        <end position="153"/>
    </location>
</feature>
<feature type="transmembrane region" description="Helical" evidence="8">
    <location>
        <begin position="55"/>
        <end position="72"/>
    </location>
</feature>
<feature type="domain" description="TRAP C4-dicarboxylate transport system permease DctM subunit" evidence="9">
    <location>
        <begin position="1"/>
        <end position="151"/>
    </location>
</feature>
<comment type="function">
    <text evidence="7">Part of the tripartite ATP-independent periplasmic (TRAP) transport system.</text>
</comment>
<keyword evidence="3 7" id="KW-0997">Cell inner membrane</keyword>
<gene>
    <name evidence="10" type="ORF">JCM19239_4790</name>
</gene>
<dbReference type="InterPro" id="IPR004681">
    <property type="entry name" value="TRAP_DctM"/>
</dbReference>
<organism evidence="10 11">
    <name type="scientific">Vibrio variabilis</name>
    <dbReference type="NCBI Taxonomy" id="990271"/>
    <lineage>
        <taxon>Bacteria</taxon>
        <taxon>Pseudomonadati</taxon>
        <taxon>Pseudomonadota</taxon>
        <taxon>Gammaproteobacteria</taxon>
        <taxon>Vibrionales</taxon>
        <taxon>Vibrionaceae</taxon>
        <taxon>Vibrio</taxon>
    </lineage>
</organism>
<evidence type="ECO:0000256" key="7">
    <source>
        <dbReference type="RuleBase" id="RU369079"/>
    </source>
</evidence>
<reference evidence="11" key="1">
    <citation type="submission" date="2014-09" db="EMBL/GenBank/DDBJ databases">
        <title>Vibrio variabilis JCM 19239. (C206) whole genome shotgun sequence.</title>
        <authorList>
            <person name="Sawabe T."/>
            <person name="Meirelles P."/>
            <person name="Nakanishi M."/>
            <person name="Sayaka M."/>
            <person name="Hattori M."/>
            <person name="Ohkuma M."/>
        </authorList>
    </citation>
    <scope>NUCLEOTIDE SEQUENCE [LARGE SCALE GENOMIC DNA]</scope>
    <source>
        <strain evidence="11">JCM 19239</strain>
    </source>
</reference>
<accession>A0ABQ0JGD6</accession>
<evidence type="ECO:0000256" key="6">
    <source>
        <dbReference type="ARBA" id="ARBA00023136"/>
    </source>
</evidence>
<evidence type="ECO:0000256" key="4">
    <source>
        <dbReference type="ARBA" id="ARBA00022692"/>
    </source>
</evidence>
<evidence type="ECO:0000256" key="8">
    <source>
        <dbReference type="SAM" id="Phobius"/>
    </source>
</evidence>
<name>A0ABQ0JGD6_9VIBR</name>
<reference evidence="11" key="2">
    <citation type="submission" date="2014-09" db="EMBL/GenBank/DDBJ databases">
        <authorList>
            <consortium name="NBRP consortium"/>
            <person name="Sawabe T."/>
            <person name="Meirelles P."/>
            <person name="Nakanishi M."/>
            <person name="Sayaka M."/>
            <person name="Hattori M."/>
            <person name="Ohkuma M."/>
        </authorList>
    </citation>
    <scope>NUCLEOTIDE SEQUENCE [LARGE SCALE GENOMIC DNA]</scope>
    <source>
        <strain evidence="11">JCM 19239</strain>
    </source>
</reference>
<dbReference type="PANTHER" id="PTHR33362:SF4">
    <property type="entry name" value="2,3-DIKETO-L-GULONATE TRAP TRANSPORTER LARGE PERMEASE PROTEIN YIAN"/>
    <property type="match status" value="1"/>
</dbReference>
<evidence type="ECO:0000256" key="3">
    <source>
        <dbReference type="ARBA" id="ARBA00022519"/>
    </source>
</evidence>
<sequence>MLPIIIIVGLRGGVFTPTEAGVIAAAYVTIISVAYRELKFKDMYEIFLSSIKTTGIVMFIAASAMVSAYAITVARIPNELASLLNSISSNPTVILLIIMVFLLFIGCVMDLVPAILIFAPVLLPVVTGYGIDPVYFGVLMVINLSIGLITPLLDRTLRWFQYFENWHRSCRSRCLAILNGSRSYIDASCGLPANHSLPNPVTRIMRSSYVRF</sequence>
<evidence type="ECO:0000313" key="10">
    <source>
        <dbReference type="EMBL" id="GAL27825.1"/>
    </source>
</evidence>
<dbReference type="Pfam" id="PF06808">
    <property type="entry name" value="DctM"/>
    <property type="match status" value="1"/>
</dbReference>
<protein>
    <submittedName>
        <fullName evidence="10">TRAP-type C4-dicarboxylate transport system large permease component</fullName>
    </submittedName>
</protein>
<dbReference type="InterPro" id="IPR010656">
    <property type="entry name" value="DctM"/>
</dbReference>
<comment type="subcellular location">
    <subcellularLocation>
        <location evidence="1 7">Cell inner membrane</location>
        <topology evidence="1 7">Multi-pass membrane protein</topology>
    </subcellularLocation>
</comment>
<evidence type="ECO:0000313" key="11">
    <source>
        <dbReference type="Proteomes" id="UP000029223"/>
    </source>
</evidence>